<evidence type="ECO:0000256" key="1">
    <source>
        <dbReference type="ARBA" id="ARBA00022737"/>
    </source>
</evidence>
<sequence length="1233" mass="138211">MGGLVVKKAYVLGKFDEHYTDMVTSVHGIVFLSTPHRGSSYASSLNTLSVMVGTSNKVYVSELDSNSTSIEDLKGQFRAVCGSLRLVSMFETLPTKISPAVRRLIVGKDTGILNYPQEISGPADADHHTICKYRSRVDDNYILFITFLKQISRDLVPHATPPVAPPVPIDRARALEAVLGIVESPLEDLERFTSQALPGSGEWLRGRKTFAHWLSDPSGEARLFSLSGVPGTGKSTLAAMTIRHLQHVFMNQSCQFHFFMESQPTKQSLAYCVRSIACQIGIAHDLFAERLLRLHQDVGDVLSSQKYQTIWAKVFEGILFKLDIGYTLHWVFDAVDESQNPQAFLKLLCTMQSASCIEVMFLTRPNKDIVSTMAQRGKAAVFDTISVRDTAGDIRAYVESVVSETLPKESRIRGEVIEQILSRTEGSFLWARLALDSLHHSWHTLGDIRKAMDVLPKDMHSLYRNMLQIIRGQDLRLQDIAQRILAWVACSFRPMKVAELQAALEPEFGGFISLKDTIVEICGHFVRTDGDIVSLIHSTARSFLVTPDADEPEVVSSEAGHEMIAKACLRYLSDDRWRRILSQVPETGTGHKDRLVAVYNSHSLLSYALNNWAYHVRHAPVDSPALLQHLKLFFSKHVLCWIQAVALSRSLRTLPQASQYIKLYLRRRKRRAASSLDSAVPHSALLGKTEVQFLIRWSVDFIRLLGRFGENLSETPSSIFKHIPPFCPKDSIIAQFGARQENPLIRVGGISSRTWDDNLARLSVGQDELASKVRCTGVYFLTLISRNGTVIVWSAETCEELRRLEHGEWVVLFETNGTGSRVVLSGRFTFKVWDISSGQLLHSFDRDPNLRPMQLAFGDGDASLVVAYDDYFVVWYDTTSGSETRSFSTEDPERLRGCPRLMALSPDLTQVAIAFRGRPVFVWDMNAASPTPPRRCLRTADEVRLDESDAYSAPEIAVWHPDGDSLFILYQDTVIVHWNMIEDERSEQDHTVAREMVVNSEETLLLTSNFSGVLSVWASPRFNLIYRLHASDYVRDMAFSPELQRIYDIRGSICSAWEPDALVRPDDIDRHADNSSSTADGWMVSEATSEPVYSQVRSVELTALAYDSGGEFYCCGKSDGTVAIHDTIKGKISRKVCAHGATSDVISLTWSVSGRYLVSGDDTGKIIAKRLRLKEDGKWAVFPVFETRFTDSVADQFLFSQDESLLLISTPCGIKSGISRLKRCFMKRQPLQS</sequence>
<comment type="caution">
    <text evidence="4">The sequence shown here is derived from an EMBL/GenBank/DDBJ whole genome shotgun (WGS) entry which is preliminary data.</text>
</comment>
<dbReference type="RefSeq" id="XP_062721363.1">
    <property type="nucleotide sequence ID" value="XM_062862590.1"/>
</dbReference>
<evidence type="ECO:0008006" key="6">
    <source>
        <dbReference type="Google" id="ProtNLM"/>
    </source>
</evidence>
<evidence type="ECO:0000313" key="5">
    <source>
        <dbReference type="Proteomes" id="UP001273166"/>
    </source>
</evidence>
<dbReference type="InterPro" id="IPR015943">
    <property type="entry name" value="WD40/YVTN_repeat-like_dom_sf"/>
</dbReference>
<evidence type="ECO:0000313" key="4">
    <source>
        <dbReference type="EMBL" id="KAK3305583.1"/>
    </source>
</evidence>
<dbReference type="AlphaFoldDB" id="A0AAJ0M1M9"/>
<reference evidence="4" key="1">
    <citation type="journal article" date="2023" name="Mol. Phylogenet. Evol.">
        <title>Genome-scale phylogeny and comparative genomics of the fungal order Sordariales.</title>
        <authorList>
            <person name="Hensen N."/>
            <person name="Bonometti L."/>
            <person name="Westerberg I."/>
            <person name="Brannstrom I.O."/>
            <person name="Guillou S."/>
            <person name="Cros-Aarteil S."/>
            <person name="Calhoun S."/>
            <person name="Haridas S."/>
            <person name="Kuo A."/>
            <person name="Mondo S."/>
            <person name="Pangilinan J."/>
            <person name="Riley R."/>
            <person name="LaButti K."/>
            <person name="Andreopoulos B."/>
            <person name="Lipzen A."/>
            <person name="Chen C."/>
            <person name="Yan M."/>
            <person name="Daum C."/>
            <person name="Ng V."/>
            <person name="Clum A."/>
            <person name="Steindorff A."/>
            <person name="Ohm R.A."/>
            <person name="Martin F."/>
            <person name="Silar P."/>
            <person name="Natvig D.O."/>
            <person name="Lalanne C."/>
            <person name="Gautier V."/>
            <person name="Ament-Velasquez S.L."/>
            <person name="Kruys A."/>
            <person name="Hutchinson M.I."/>
            <person name="Powell A.J."/>
            <person name="Barry K."/>
            <person name="Miller A.N."/>
            <person name="Grigoriev I.V."/>
            <person name="Debuchy R."/>
            <person name="Gladieux P."/>
            <person name="Hiltunen Thoren M."/>
            <person name="Johannesson H."/>
        </authorList>
    </citation>
    <scope>NUCLEOTIDE SEQUENCE</scope>
    <source>
        <strain evidence="4">CBS 333.67</strain>
    </source>
</reference>
<dbReference type="PANTHER" id="PTHR10039">
    <property type="entry name" value="AMELOGENIN"/>
    <property type="match status" value="1"/>
</dbReference>
<dbReference type="PANTHER" id="PTHR10039:SF16">
    <property type="entry name" value="GPI INOSITOL-DEACYLASE"/>
    <property type="match status" value="1"/>
</dbReference>
<reference evidence="4" key="2">
    <citation type="submission" date="2023-06" db="EMBL/GenBank/DDBJ databases">
        <authorList>
            <consortium name="Lawrence Berkeley National Laboratory"/>
            <person name="Mondo S.J."/>
            <person name="Hensen N."/>
            <person name="Bonometti L."/>
            <person name="Westerberg I."/>
            <person name="Brannstrom I.O."/>
            <person name="Guillou S."/>
            <person name="Cros-Aarteil S."/>
            <person name="Calhoun S."/>
            <person name="Haridas S."/>
            <person name="Kuo A."/>
            <person name="Pangilinan J."/>
            <person name="Riley R."/>
            <person name="Labutti K."/>
            <person name="Andreopoulos B."/>
            <person name="Lipzen A."/>
            <person name="Chen C."/>
            <person name="Yanf M."/>
            <person name="Daum C."/>
            <person name="Ng V."/>
            <person name="Clum A."/>
            <person name="Steindorff A."/>
            <person name="Ohm R."/>
            <person name="Martin F."/>
            <person name="Silar P."/>
            <person name="Natvig D."/>
            <person name="Lalanne C."/>
            <person name="Gautier V."/>
            <person name="Ament-Velasquez S.L."/>
            <person name="Kruys A."/>
            <person name="Hutchinson M.I."/>
            <person name="Powell A.J."/>
            <person name="Barry K."/>
            <person name="Miller A.N."/>
            <person name="Grigoriev I.V."/>
            <person name="Debuchy R."/>
            <person name="Gladieux P."/>
            <person name="Thoren M.H."/>
            <person name="Johannesson H."/>
        </authorList>
    </citation>
    <scope>NUCLEOTIDE SEQUENCE</scope>
    <source>
        <strain evidence="4">CBS 333.67</strain>
    </source>
</reference>
<name>A0AAJ0M1M9_9PEZI</name>
<dbReference type="Gene3D" id="2.130.10.10">
    <property type="entry name" value="YVTN repeat-like/Quinoprotein amine dehydrogenase"/>
    <property type="match status" value="2"/>
</dbReference>
<dbReference type="InterPro" id="IPR054471">
    <property type="entry name" value="GPIID_WHD"/>
</dbReference>
<feature type="domain" description="GPI inositol-deacylase winged helix" evidence="2">
    <location>
        <begin position="476"/>
        <end position="547"/>
    </location>
</feature>
<dbReference type="Proteomes" id="UP001273166">
    <property type="component" value="Unassembled WGS sequence"/>
</dbReference>
<keyword evidence="5" id="KW-1185">Reference proteome</keyword>
<dbReference type="InterPro" id="IPR056884">
    <property type="entry name" value="NPHP3-like_N"/>
</dbReference>
<dbReference type="InterPro" id="IPR011047">
    <property type="entry name" value="Quinoprotein_ADH-like_sf"/>
</dbReference>
<dbReference type="Pfam" id="PF24883">
    <property type="entry name" value="NPHP3_N"/>
    <property type="match status" value="1"/>
</dbReference>
<gene>
    <name evidence="4" type="ORF">B0T15DRAFT_202866</name>
</gene>
<proteinExistence type="predicted"/>
<dbReference type="InterPro" id="IPR027417">
    <property type="entry name" value="P-loop_NTPase"/>
</dbReference>
<evidence type="ECO:0000259" key="3">
    <source>
        <dbReference type="Pfam" id="PF24883"/>
    </source>
</evidence>
<feature type="domain" description="Nephrocystin 3-like N-terminal" evidence="3">
    <location>
        <begin position="199"/>
        <end position="362"/>
    </location>
</feature>
<accession>A0AAJ0M1M9</accession>
<dbReference type="EMBL" id="JAUDZG010000004">
    <property type="protein sequence ID" value="KAK3305583.1"/>
    <property type="molecule type" value="Genomic_DNA"/>
</dbReference>
<dbReference type="SUPFAM" id="SSF52540">
    <property type="entry name" value="P-loop containing nucleoside triphosphate hydrolases"/>
    <property type="match status" value="1"/>
</dbReference>
<organism evidence="4 5">
    <name type="scientific">Chaetomium strumarium</name>
    <dbReference type="NCBI Taxonomy" id="1170767"/>
    <lineage>
        <taxon>Eukaryota</taxon>
        <taxon>Fungi</taxon>
        <taxon>Dikarya</taxon>
        <taxon>Ascomycota</taxon>
        <taxon>Pezizomycotina</taxon>
        <taxon>Sordariomycetes</taxon>
        <taxon>Sordariomycetidae</taxon>
        <taxon>Sordariales</taxon>
        <taxon>Chaetomiaceae</taxon>
        <taxon>Chaetomium</taxon>
    </lineage>
</organism>
<protein>
    <recommendedName>
        <fullName evidence="6">NACHT domain-containing protein</fullName>
    </recommendedName>
</protein>
<dbReference type="GeneID" id="87881419"/>
<dbReference type="Pfam" id="PF22939">
    <property type="entry name" value="WHD_GPIID"/>
    <property type="match status" value="1"/>
</dbReference>
<evidence type="ECO:0000259" key="2">
    <source>
        <dbReference type="Pfam" id="PF22939"/>
    </source>
</evidence>
<dbReference type="SUPFAM" id="SSF50998">
    <property type="entry name" value="Quinoprotein alcohol dehydrogenase-like"/>
    <property type="match status" value="1"/>
</dbReference>
<dbReference type="Gene3D" id="3.40.50.300">
    <property type="entry name" value="P-loop containing nucleotide triphosphate hydrolases"/>
    <property type="match status" value="1"/>
</dbReference>
<keyword evidence="1" id="KW-0677">Repeat</keyword>